<gene>
    <name evidence="2" type="ORF">KDH_09650</name>
</gene>
<evidence type="ECO:0000256" key="1">
    <source>
        <dbReference type="SAM" id="Phobius"/>
    </source>
</evidence>
<proteinExistence type="predicted"/>
<evidence type="ECO:0000313" key="3">
    <source>
        <dbReference type="Proteomes" id="UP001344906"/>
    </source>
</evidence>
<dbReference type="PANTHER" id="PTHR36832">
    <property type="entry name" value="SLR1174 PROTEIN-RELATED"/>
    <property type="match status" value="1"/>
</dbReference>
<feature type="transmembrane region" description="Helical" evidence="1">
    <location>
        <begin position="57"/>
        <end position="76"/>
    </location>
</feature>
<feature type="transmembrane region" description="Helical" evidence="1">
    <location>
        <begin position="228"/>
        <end position="250"/>
    </location>
</feature>
<feature type="transmembrane region" description="Helical" evidence="1">
    <location>
        <begin position="111"/>
        <end position="131"/>
    </location>
</feature>
<reference evidence="2 3" key="1">
    <citation type="submission" date="2023-02" db="EMBL/GenBank/DDBJ databases">
        <title>Dictyobacter halimunensis sp. nov., a new member of the class Ktedonobacteria from forest soil in a geothermal area.</title>
        <authorList>
            <person name="Rachmania M.K."/>
            <person name="Ningsih F."/>
            <person name="Sakai Y."/>
            <person name="Yabe S."/>
            <person name="Yokota A."/>
            <person name="Sjamsuridzal W."/>
        </authorList>
    </citation>
    <scope>NUCLEOTIDE SEQUENCE [LARGE SCALE GENOMIC DNA]</scope>
    <source>
        <strain evidence="2 3">S3.2.2.5</strain>
    </source>
</reference>
<accession>A0ABQ6FIW5</accession>
<comment type="caution">
    <text evidence="2">The sequence shown here is derived from an EMBL/GenBank/DDBJ whole genome shotgun (WGS) entry which is preliminary data.</text>
</comment>
<dbReference type="EMBL" id="BSRI01000001">
    <property type="protein sequence ID" value="GLV54116.1"/>
    <property type="molecule type" value="Genomic_DNA"/>
</dbReference>
<dbReference type="Proteomes" id="UP001344906">
    <property type="component" value="Unassembled WGS sequence"/>
</dbReference>
<name>A0ABQ6FIW5_9CHLR</name>
<evidence type="ECO:0000313" key="2">
    <source>
        <dbReference type="EMBL" id="GLV54116.1"/>
    </source>
</evidence>
<dbReference type="Pfam" id="PF06182">
    <property type="entry name" value="ABC2_membrane_6"/>
    <property type="match status" value="1"/>
</dbReference>
<feature type="transmembrane region" description="Helical" evidence="1">
    <location>
        <begin position="143"/>
        <end position="169"/>
    </location>
</feature>
<dbReference type="InterPro" id="IPR010390">
    <property type="entry name" value="ABC-2_transporter-like"/>
</dbReference>
<keyword evidence="1" id="KW-0472">Membrane</keyword>
<organism evidence="2 3">
    <name type="scientific">Dictyobacter halimunensis</name>
    <dbReference type="NCBI Taxonomy" id="3026934"/>
    <lineage>
        <taxon>Bacteria</taxon>
        <taxon>Bacillati</taxon>
        <taxon>Chloroflexota</taxon>
        <taxon>Ktedonobacteria</taxon>
        <taxon>Ktedonobacterales</taxon>
        <taxon>Dictyobacteraceae</taxon>
        <taxon>Dictyobacter</taxon>
    </lineage>
</organism>
<dbReference type="PANTHER" id="PTHR36832:SF2">
    <property type="entry name" value="INTEGRAL MEMBRANE PROTEIN"/>
    <property type="match status" value="1"/>
</dbReference>
<sequence length="262" mass="28579">MSTYLAFFVKSFKKSLAYRSQVWLSIVGNCISIAIQIAIWKALLGSGSVSGVSLPNMIIYTILNTAVAAVLMNGLISDANKRLNTGDIALDLLKPLHYPLYLFIDQLGKSAFRLIFTALPTLLIAGLFFGFTAPASFSSGLAFFVALLIALLISFALGYLIALLSFWFLTTMHFEWTFIGLMAVFSGSYLPIWFFPPGWLEVAQALPFQFLGYVPAALYMGKIPGGSAWLTLSIGMAWALGLLGLTGWLWSTSMKRLVVQGG</sequence>
<feature type="transmembrane region" description="Helical" evidence="1">
    <location>
        <begin position="21"/>
        <end position="45"/>
    </location>
</feature>
<protein>
    <submittedName>
        <fullName evidence="2">Daunorubicin ABC transporter permease</fullName>
    </submittedName>
</protein>
<keyword evidence="1" id="KW-1133">Transmembrane helix</keyword>
<feature type="transmembrane region" description="Helical" evidence="1">
    <location>
        <begin position="176"/>
        <end position="196"/>
    </location>
</feature>
<keyword evidence="1" id="KW-0812">Transmembrane</keyword>
<dbReference type="RefSeq" id="WP_338247824.1">
    <property type="nucleotide sequence ID" value="NZ_BSRI01000001.1"/>
</dbReference>
<keyword evidence="3" id="KW-1185">Reference proteome</keyword>